<reference evidence="2 3" key="1">
    <citation type="submission" date="2016-05" db="EMBL/GenBank/DDBJ databases">
        <title>Diversity and Homogeneity among Thermoacidophilic Verrucomicrobia Methanotrophs Linked with Geographical Origin.</title>
        <authorList>
            <person name="Erikstad H.-A."/>
            <person name="Smestad N.B."/>
            <person name="Ceballos R.M."/>
            <person name="Birkeland N.-K."/>
        </authorList>
    </citation>
    <scope>NUCLEOTIDE SEQUENCE [LARGE SCALE GENOMIC DNA]</scope>
    <source>
        <strain evidence="2 3">Phi</strain>
    </source>
</reference>
<sequence>MKQKSKGGKKHIILLFFFILFTLLILISVSFIYWVNGIVKSKAFADYAAKIVEKYTAISGQFEPFSFYGFGLETQGYKGKGSKESPVELISIHPIAVQLSSLGIWGRPWIVRSIELGNLSIDLQTPELPAERKTEKIPLASPYSNKEEAVLLEKIQVRSLDLKWPTSMGGGGEIKDIELNIVSQKEKWLINGNKGLLLLKSFPELAIEEIKAFLDRTSIDLSKGKLHLNGFPKSLVTTEGTIGLLPTQNTHIDLSLNQIPLEAVLNEPLRNELKGNLRGTIGINASHDIMKTYHGEGELYIDQGRLVHVPFLTNLDSFLKLNRLEDIPLSVARNAVTLEPNTIKLHNIDWQSEDTMKMTGWITLVGQKVSGILMLGIRADWIPRLPGLGGKLFNPGEGGYFWTEIHLSGTLNDLHEDFSPRLNNAVQGILQKGIEKEIQRQVPGRIFKNILPNFP</sequence>
<organism evidence="2 3">
    <name type="scientific">Methylacidiphilum caldifontis</name>
    <dbReference type="NCBI Taxonomy" id="2795386"/>
    <lineage>
        <taxon>Bacteria</taxon>
        <taxon>Pseudomonadati</taxon>
        <taxon>Verrucomicrobiota</taxon>
        <taxon>Methylacidiphilae</taxon>
        <taxon>Methylacidiphilales</taxon>
        <taxon>Methylacidiphilaceae</taxon>
        <taxon>Methylacidiphilum (ex Ratnadevi et al. 2023)</taxon>
    </lineage>
</organism>
<keyword evidence="1" id="KW-1133">Transmembrane helix</keyword>
<keyword evidence="1" id="KW-0812">Transmembrane</keyword>
<dbReference type="AlphaFoldDB" id="A0A4Y8PGZ7"/>
<dbReference type="EMBL" id="LXQC01000024">
    <property type="protein sequence ID" value="TFE72520.1"/>
    <property type="molecule type" value="Genomic_DNA"/>
</dbReference>
<dbReference type="OrthoDB" id="181159at2"/>
<proteinExistence type="predicted"/>
<dbReference type="Proteomes" id="UP000297713">
    <property type="component" value="Unassembled WGS sequence"/>
</dbReference>
<name>A0A4Y8PGZ7_9BACT</name>
<evidence type="ECO:0000313" key="2">
    <source>
        <dbReference type="EMBL" id="TFE72520.1"/>
    </source>
</evidence>
<keyword evidence="3" id="KW-1185">Reference proteome</keyword>
<feature type="transmembrane region" description="Helical" evidence="1">
    <location>
        <begin position="12"/>
        <end position="35"/>
    </location>
</feature>
<keyword evidence="1" id="KW-0472">Membrane</keyword>
<gene>
    <name evidence="2" type="ORF">A7Q10_03675</name>
</gene>
<accession>A0A4Y8PGZ7</accession>
<evidence type="ECO:0000256" key="1">
    <source>
        <dbReference type="SAM" id="Phobius"/>
    </source>
</evidence>
<evidence type="ECO:0008006" key="4">
    <source>
        <dbReference type="Google" id="ProtNLM"/>
    </source>
</evidence>
<comment type="caution">
    <text evidence="2">The sequence shown here is derived from an EMBL/GenBank/DDBJ whole genome shotgun (WGS) entry which is preliminary data.</text>
</comment>
<dbReference type="RefSeq" id="WP_134439044.1">
    <property type="nucleotide sequence ID" value="NZ_LXQC01000024.1"/>
</dbReference>
<evidence type="ECO:0000313" key="3">
    <source>
        <dbReference type="Proteomes" id="UP000297713"/>
    </source>
</evidence>
<protein>
    <recommendedName>
        <fullName evidence="4">AsmA-like C-terminal domain-containing protein</fullName>
    </recommendedName>
</protein>